<organism evidence="2 3">
    <name type="scientific">Hymenobacter glacieicola</name>
    <dbReference type="NCBI Taxonomy" id="1562124"/>
    <lineage>
        <taxon>Bacteria</taxon>
        <taxon>Pseudomonadati</taxon>
        <taxon>Bacteroidota</taxon>
        <taxon>Cytophagia</taxon>
        <taxon>Cytophagales</taxon>
        <taxon>Hymenobacteraceae</taxon>
        <taxon>Hymenobacter</taxon>
    </lineage>
</organism>
<feature type="domain" description="PAS" evidence="1">
    <location>
        <begin position="32"/>
        <end position="129"/>
    </location>
</feature>
<dbReference type="EMBL" id="BMGS01000015">
    <property type="protein sequence ID" value="GGG60453.1"/>
    <property type="molecule type" value="Genomic_DNA"/>
</dbReference>
<dbReference type="SUPFAM" id="SSF55785">
    <property type="entry name" value="PYP-like sensor domain (PAS domain)"/>
    <property type="match status" value="1"/>
</dbReference>
<evidence type="ECO:0000313" key="2">
    <source>
        <dbReference type="EMBL" id="GGG60453.1"/>
    </source>
</evidence>
<comment type="caution">
    <text evidence="2">The sequence shown here is derived from an EMBL/GenBank/DDBJ whole genome shotgun (WGS) entry which is preliminary data.</text>
</comment>
<protein>
    <recommendedName>
        <fullName evidence="1">PAS domain-containing protein</fullName>
    </recommendedName>
</protein>
<dbReference type="Gene3D" id="3.30.450.20">
    <property type="entry name" value="PAS domain"/>
    <property type="match status" value="1"/>
</dbReference>
<evidence type="ECO:0000313" key="3">
    <source>
        <dbReference type="Proteomes" id="UP000601361"/>
    </source>
</evidence>
<sequence>MQLPRLADLQAATEELVEARALLQLRENLSLEGMFISADATILEANAAAYKILQYDQSKHELIGMRAVQLLHDDDYHIAYQHLLRNDTSPYVIRALTKTGAVVYLQVVGSNFCRQNNDVVRVTSFRDVSLERHYLQQLTPLPDINDKLTQELAELRSYFMGSSHSSFLPHAAAPR</sequence>
<reference evidence="3" key="1">
    <citation type="journal article" date="2019" name="Int. J. Syst. Evol. Microbiol.">
        <title>The Global Catalogue of Microorganisms (GCM) 10K type strain sequencing project: providing services to taxonomists for standard genome sequencing and annotation.</title>
        <authorList>
            <consortium name="The Broad Institute Genomics Platform"/>
            <consortium name="The Broad Institute Genome Sequencing Center for Infectious Disease"/>
            <person name="Wu L."/>
            <person name="Ma J."/>
        </authorList>
    </citation>
    <scope>NUCLEOTIDE SEQUENCE [LARGE SCALE GENOMIC DNA]</scope>
    <source>
        <strain evidence="3">CGMCC 1.12990</strain>
    </source>
</reference>
<gene>
    <name evidence="2" type="ORF">GCM10011378_40560</name>
</gene>
<dbReference type="Pfam" id="PF13426">
    <property type="entry name" value="PAS_9"/>
    <property type="match status" value="1"/>
</dbReference>
<name>A0ABQ1X6Y2_9BACT</name>
<keyword evidence="3" id="KW-1185">Reference proteome</keyword>
<evidence type="ECO:0000259" key="1">
    <source>
        <dbReference type="Pfam" id="PF13426"/>
    </source>
</evidence>
<dbReference type="Proteomes" id="UP000601361">
    <property type="component" value="Unassembled WGS sequence"/>
</dbReference>
<dbReference type="InterPro" id="IPR000014">
    <property type="entry name" value="PAS"/>
</dbReference>
<dbReference type="InterPro" id="IPR035965">
    <property type="entry name" value="PAS-like_dom_sf"/>
</dbReference>
<accession>A0ABQ1X6Y2</accession>
<dbReference type="CDD" id="cd00130">
    <property type="entry name" value="PAS"/>
    <property type="match status" value="1"/>
</dbReference>
<proteinExistence type="predicted"/>